<comment type="caution">
    <text evidence="1">The sequence shown here is derived from an EMBL/GenBank/DDBJ whole genome shotgun (WGS) entry which is preliminary data.</text>
</comment>
<protein>
    <recommendedName>
        <fullName evidence="2">DUF945 domain-containing protein</fullName>
    </recommendedName>
</protein>
<sequence length="475" mass="53266">MKKKILGVLAVGALLFLGWRASISSHGETYLKEVIAAYNKGQRGEAVADIRHFANGFSSASAELNVTFPGVVKRENFPLKDPLIVPARLRYGPLIGGWTPGLMEIRIDETLNEMLKPEVRRKFESRVAEKVRIRYRGILDWSRDMHEEVRISRILAKDPKDGSTLKIEPILIRSDYALKSLAGRAKLSSAAVEFRDGKRGEELTIGRPELSMEIQEFTGKGPIFGRFVLQSPEIAVRSPREGLKEPLHFASRLEMALLHTGKEQVELDLGFSLKARDEVTRRYWKGVRSQEGTVKLQSLGLQGIRDLAAMQEEQLRIQKELAKATAADDDIAMQKAILALQALNGRWVQVYNDLLIPGKTRLLVDETLDAAKTSRLKLDLTYTGKPLQGNAMSAMIELMAHADRLAEGSFELTLEKELARKLYPNAVFVLDSMVSKNMATLKEGLYRLKGEIKEGKIIINGTRYAPQELIMMILM</sequence>
<organism evidence="1">
    <name type="scientific">Nitratifractor salsuginis</name>
    <dbReference type="NCBI Taxonomy" id="269261"/>
    <lineage>
        <taxon>Bacteria</taxon>
        <taxon>Pseudomonadati</taxon>
        <taxon>Campylobacterota</taxon>
        <taxon>Epsilonproteobacteria</taxon>
        <taxon>Campylobacterales</taxon>
        <taxon>Sulfurovaceae</taxon>
        <taxon>Nitratifractor</taxon>
    </lineage>
</organism>
<reference evidence="1" key="1">
    <citation type="journal article" date="2020" name="mSystems">
        <title>Genome- and Community-Level Interaction Insights into Carbon Utilization and Element Cycling Functions of Hydrothermarchaeota in Hydrothermal Sediment.</title>
        <authorList>
            <person name="Zhou Z."/>
            <person name="Liu Y."/>
            <person name="Xu W."/>
            <person name="Pan J."/>
            <person name="Luo Z.H."/>
            <person name="Li M."/>
        </authorList>
    </citation>
    <scope>NUCLEOTIDE SEQUENCE [LARGE SCALE GENOMIC DNA]</scope>
    <source>
        <strain evidence="1">HyVt-513</strain>
    </source>
</reference>
<proteinExistence type="predicted"/>
<name>A0A7V2WLA3_9BACT</name>
<dbReference type="AlphaFoldDB" id="A0A7V2WLA3"/>
<accession>A0A7V2WLA3</accession>
<evidence type="ECO:0000313" key="1">
    <source>
        <dbReference type="EMBL" id="HFC03418.1"/>
    </source>
</evidence>
<gene>
    <name evidence="1" type="ORF">ENJ74_00970</name>
</gene>
<dbReference type="EMBL" id="DRNO01000071">
    <property type="protein sequence ID" value="HFC03418.1"/>
    <property type="molecule type" value="Genomic_DNA"/>
</dbReference>
<dbReference type="Proteomes" id="UP000885722">
    <property type="component" value="Unassembled WGS sequence"/>
</dbReference>
<evidence type="ECO:0008006" key="2">
    <source>
        <dbReference type="Google" id="ProtNLM"/>
    </source>
</evidence>